<name>A0A6A5KJW4_9PLEO</name>
<dbReference type="EMBL" id="ML975313">
    <property type="protein sequence ID" value="KAF1833743.1"/>
    <property type="molecule type" value="Genomic_DNA"/>
</dbReference>
<keyword evidence="2" id="KW-0812">Transmembrane</keyword>
<feature type="signal peptide" evidence="3">
    <location>
        <begin position="1"/>
        <end position="18"/>
    </location>
</feature>
<feature type="transmembrane region" description="Helical" evidence="2">
    <location>
        <begin position="221"/>
        <end position="246"/>
    </location>
</feature>
<reference evidence="4" key="1">
    <citation type="submission" date="2020-01" db="EMBL/GenBank/DDBJ databases">
        <authorList>
            <consortium name="DOE Joint Genome Institute"/>
            <person name="Haridas S."/>
            <person name="Albert R."/>
            <person name="Binder M."/>
            <person name="Bloem J."/>
            <person name="Labutti K."/>
            <person name="Salamov A."/>
            <person name="Andreopoulos B."/>
            <person name="Baker S.E."/>
            <person name="Barry K."/>
            <person name="Bills G."/>
            <person name="Bluhm B.H."/>
            <person name="Cannon C."/>
            <person name="Castanera R."/>
            <person name="Culley D.E."/>
            <person name="Daum C."/>
            <person name="Ezra D."/>
            <person name="Gonzalez J.B."/>
            <person name="Henrissat B."/>
            <person name="Kuo A."/>
            <person name="Liang C."/>
            <person name="Lipzen A."/>
            <person name="Lutzoni F."/>
            <person name="Magnuson J."/>
            <person name="Mondo S."/>
            <person name="Nolan M."/>
            <person name="Ohm R."/>
            <person name="Pangilinan J."/>
            <person name="Park H.-J."/>
            <person name="Ramirez L."/>
            <person name="Alfaro M."/>
            <person name="Sun H."/>
            <person name="Tritt A."/>
            <person name="Yoshinaga Y."/>
            <person name="Zwiers L.-H."/>
            <person name="Turgeon B.G."/>
            <person name="Goodwin S.B."/>
            <person name="Spatafora J.W."/>
            <person name="Crous P.W."/>
            <person name="Grigoriev I.V."/>
        </authorList>
    </citation>
    <scope>NUCLEOTIDE SEQUENCE</scope>
    <source>
        <strain evidence="4">P77</strain>
    </source>
</reference>
<protein>
    <recommendedName>
        <fullName evidence="6">Mid2 domain-containing protein</fullName>
    </recommendedName>
</protein>
<organism evidence="4 5">
    <name type="scientific">Decorospora gaudefroyi</name>
    <dbReference type="NCBI Taxonomy" id="184978"/>
    <lineage>
        <taxon>Eukaryota</taxon>
        <taxon>Fungi</taxon>
        <taxon>Dikarya</taxon>
        <taxon>Ascomycota</taxon>
        <taxon>Pezizomycotina</taxon>
        <taxon>Dothideomycetes</taxon>
        <taxon>Pleosporomycetidae</taxon>
        <taxon>Pleosporales</taxon>
        <taxon>Pleosporineae</taxon>
        <taxon>Pleosporaceae</taxon>
        <taxon>Decorospora</taxon>
    </lineage>
</organism>
<keyword evidence="3" id="KW-0732">Signal</keyword>
<evidence type="ECO:0000256" key="3">
    <source>
        <dbReference type="SAM" id="SignalP"/>
    </source>
</evidence>
<keyword evidence="2" id="KW-0472">Membrane</keyword>
<dbReference type="OrthoDB" id="5347452at2759"/>
<evidence type="ECO:0000256" key="2">
    <source>
        <dbReference type="SAM" id="Phobius"/>
    </source>
</evidence>
<evidence type="ECO:0000256" key="1">
    <source>
        <dbReference type="SAM" id="MobiDB-lite"/>
    </source>
</evidence>
<evidence type="ECO:0008006" key="6">
    <source>
        <dbReference type="Google" id="ProtNLM"/>
    </source>
</evidence>
<gene>
    <name evidence="4" type="ORF">BDW02DRAFT_569725</name>
</gene>
<evidence type="ECO:0000313" key="4">
    <source>
        <dbReference type="EMBL" id="KAF1833743.1"/>
    </source>
</evidence>
<keyword evidence="2" id="KW-1133">Transmembrane helix</keyword>
<proteinExistence type="predicted"/>
<accession>A0A6A5KJW4</accession>
<keyword evidence="5" id="KW-1185">Reference proteome</keyword>
<feature type="region of interest" description="Disordered" evidence="1">
    <location>
        <begin position="188"/>
        <end position="218"/>
    </location>
</feature>
<dbReference type="AlphaFoldDB" id="A0A6A5KJW4"/>
<dbReference type="Proteomes" id="UP000800040">
    <property type="component" value="Unassembled WGS sequence"/>
</dbReference>
<sequence length="343" mass="35376">MTFTHFTLAFLAPAMAHAAAFAWTTPEPTPNIPAIDSWSPTEPTAAPQLPLHLFRREQQSGHGSNICGFVSGASASAITCPSPTFVCATNAYFAVNGCCDPASLSSCIIPTACIASSALSTACADTACSTDAAIKKCSESSAPNCYEWHFIQDKKTVIQHGCADTAFTSTALGTGGTSETDTVTLTVTADPVTTPTSTSSSSSSSTSVVPPSSSGSSKPGIGAIVGGTIGACTFVSFIAFIVFLAWRRRRAATQDASTTYTQSPHPHPHHSMVEYNPVGFPSPSFSSPVSPDLKVWSQHHFEPGVVGDAAPLYPSMGSGHVGIVEVDGSQRPVEAPAGTAAEK</sequence>
<evidence type="ECO:0000313" key="5">
    <source>
        <dbReference type="Proteomes" id="UP000800040"/>
    </source>
</evidence>
<feature type="chain" id="PRO_5025411124" description="Mid2 domain-containing protein" evidence="3">
    <location>
        <begin position="19"/>
        <end position="343"/>
    </location>
</feature>